<evidence type="ECO:0000313" key="2">
    <source>
        <dbReference type="Proteomes" id="UP000012137"/>
    </source>
</evidence>
<name>M6KLC0_LEPIR</name>
<proteinExistence type="predicted"/>
<dbReference type="Proteomes" id="UP000012137">
    <property type="component" value="Unassembled WGS sequence"/>
</dbReference>
<organism evidence="1 2">
    <name type="scientific">Leptospira interrogans serovar Pyrogenes str. L0374</name>
    <dbReference type="NCBI Taxonomy" id="1049928"/>
    <lineage>
        <taxon>Bacteria</taxon>
        <taxon>Pseudomonadati</taxon>
        <taxon>Spirochaetota</taxon>
        <taxon>Spirochaetia</taxon>
        <taxon>Leptospirales</taxon>
        <taxon>Leptospiraceae</taxon>
        <taxon>Leptospira</taxon>
    </lineage>
</organism>
<sequence>MIQRTFIKIRIMPKMIRLILWLLSIFLYTNLLFSRRRKNNRNSFL</sequence>
<gene>
    <name evidence="1" type="ORF">LEP1GSC083_1934</name>
</gene>
<protein>
    <submittedName>
        <fullName evidence="1">Uncharacterized protein</fullName>
    </submittedName>
</protein>
<dbReference type="EMBL" id="AHMZ02000027">
    <property type="protein sequence ID" value="EMN32508.1"/>
    <property type="molecule type" value="Genomic_DNA"/>
</dbReference>
<dbReference type="AlphaFoldDB" id="M6KLC0"/>
<evidence type="ECO:0000313" key="1">
    <source>
        <dbReference type="EMBL" id="EMN32508.1"/>
    </source>
</evidence>
<comment type="caution">
    <text evidence="1">The sequence shown here is derived from an EMBL/GenBank/DDBJ whole genome shotgun (WGS) entry which is preliminary data.</text>
</comment>
<accession>M6KLC0</accession>
<reference evidence="1 2" key="1">
    <citation type="submission" date="2013-01" db="EMBL/GenBank/DDBJ databases">
        <authorList>
            <person name="Harkins D.M."/>
            <person name="Durkin A.S."/>
            <person name="Brinkac L.M."/>
            <person name="Haft D.H."/>
            <person name="Selengut J.D."/>
            <person name="Sanka R."/>
            <person name="DePew J."/>
            <person name="Purushe J."/>
            <person name="Peacock S.J."/>
            <person name="Thaipadungpanit J."/>
            <person name="Wuthiekanun V.W."/>
            <person name="Day N.P."/>
            <person name="Vinetz J.M."/>
            <person name="Sutton G.G."/>
            <person name="Nierman W.C."/>
            <person name="Fouts D.E."/>
        </authorList>
    </citation>
    <scope>NUCLEOTIDE SEQUENCE [LARGE SCALE GENOMIC DNA]</scope>
    <source>
        <strain evidence="1 2">L0374</strain>
    </source>
</reference>